<dbReference type="InterPro" id="IPR022789">
    <property type="entry name" value="ParD"/>
</dbReference>
<dbReference type="Proteomes" id="UP000248616">
    <property type="component" value="Unassembled WGS sequence"/>
</dbReference>
<protein>
    <recommendedName>
        <fullName evidence="5">Addiction module antitoxin</fullName>
    </recommendedName>
</protein>
<evidence type="ECO:0000313" key="3">
    <source>
        <dbReference type="EMBL" id="PZV40095.1"/>
    </source>
</evidence>
<evidence type="ECO:0000256" key="1">
    <source>
        <dbReference type="ARBA" id="ARBA00008580"/>
    </source>
</evidence>
<dbReference type="InterPro" id="IPR038296">
    <property type="entry name" value="ParD_sf"/>
</dbReference>
<sequence length="131" mass="14407">MIQAIQPFTAAAGDDRLLEIGAIKSYHGIASGIRSPNMGQVDKRSITLSPELAQAVDDVVAAGEYASASEVIRDALRQWKDRRELHGYTVEELRKLVQEGIDSGPALDGPPLMERLRAKYLKLAETKSFQE</sequence>
<dbReference type="PANTHER" id="PTHR36582:SF2">
    <property type="entry name" value="ANTITOXIN PARD"/>
    <property type="match status" value="1"/>
</dbReference>
<dbReference type="NCBIfam" id="TIGR02606">
    <property type="entry name" value="antidote_CC2985"/>
    <property type="match status" value="1"/>
</dbReference>
<dbReference type="SUPFAM" id="SSF47598">
    <property type="entry name" value="Ribbon-helix-helix"/>
    <property type="match status" value="1"/>
</dbReference>
<evidence type="ECO:0008006" key="5">
    <source>
        <dbReference type="Google" id="ProtNLM"/>
    </source>
</evidence>
<organism evidence="3 4">
    <name type="scientific">Mesorhizobium kowhaii</name>
    <dbReference type="NCBI Taxonomy" id="1300272"/>
    <lineage>
        <taxon>Bacteria</taxon>
        <taxon>Pseudomonadati</taxon>
        <taxon>Pseudomonadota</taxon>
        <taxon>Alphaproteobacteria</taxon>
        <taxon>Hyphomicrobiales</taxon>
        <taxon>Phyllobacteriaceae</taxon>
        <taxon>Mesorhizobium</taxon>
    </lineage>
</organism>
<dbReference type="Pfam" id="PF03693">
    <property type="entry name" value="ParD_antitoxin"/>
    <property type="match status" value="1"/>
</dbReference>
<evidence type="ECO:0000313" key="4">
    <source>
        <dbReference type="Proteomes" id="UP000248616"/>
    </source>
</evidence>
<dbReference type="GO" id="GO:0006355">
    <property type="term" value="P:regulation of DNA-templated transcription"/>
    <property type="evidence" value="ECO:0007669"/>
    <property type="project" value="InterPro"/>
</dbReference>
<keyword evidence="2" id="KW-1277">Toxin-antitoxin system</keyword>
<dbReference type="OrthoDB" id="291307at2"/>
<dbReference type="InterPro" id="IPR010985">
    <property type="entry name" value="Ribbon_hlx_hlx"/>
</dbReference>
<dbReference type="AlphaFoldDB" id="A0A2W7CAJ4"/>
<evidence type="ECO:0000256" key="2">
    <source>
        <dbReference type="ARBA" id="ARBA00022649"/>
    </source>
</evidence>
<gene>
    <name evidence="3" type="ORF">B5V02_08380</name>
</gene>
<keyword evidence="4" id="KW-1185">Reference proteome</keyword>
<reference evidence="4" key="1">
    <citation type="submission" date="2017-03" db="EMBL/GenBank/DDBJ databases">
        <authorList>
            <person name="Safronova V.I."/>
            <person name="Sazanova A.L."/>
            <person name="Chirak E.R."/>
        </authorList>
    </citation>
    <scope>NUCLEOTIDE SEQUENCE [LARGE SCALE GENOMIC DNA]</scope>
    <source>
        <strain evidence="4">Ach-343</strain>
    </source>
</reference>
<dbReference type="Gene3D" id="6.10.10.120">
    <property type="entry name" value="Antitoxin ParD1-like"/>
    <property type="match status" value="1"/>
</dbReference>
<comment type="caution">
    <text evidence="3">The sequence shown here is derived from an EMBL/GenBank/DDBJ whole genome shotgun (WGS) entry which is preliminary data.</text>
</comment>
<proteinExistence type="inferred from homology"/>
<dbReference type="EMBL" id="MZXV01000013">
    <property type="protein sequence ID" value="PZV40095.1"/>
    <property type="molecule type" value="Genomic_DNA"/>
</dbReference>
<name>A0A2W7CAJ4_9HYPH</name>
<comment type="similarity">
    <text evidence="1">Belongs to the ParD antitoxin family.</text>
</comment>
<dbReference type="PANTHER" id="PTHR36582">
    <property type="entry name" value="ANTITOXIN PARD"/>
    <property type="match status" value="1"/>
</dbReference>
<dbReference type="CDD" id="cd22231">
    <property type="entry name" value="RHH_NikR_HicB-like"/>
    <property type="match status" value="1"/>
</dbReference>
<accession>A0A2W7CAJ4</accession>